<dbReference type="Gene3D" id="2.10.25.10">
    <property type="entry name" value="Laminin"/>
    <property type="match status" value="1"/>
</dbReference>
<evidence type="ECO:0000259" key="3">
    <source>
        <dbReference type="Pfam" id="PF22933"/>
    </source>
</evidence>
<dbReference type="InterPro" id="IPR054484">
    <property type="entry name" value="ComC_SSD"/>
</dbReference>
<dbReference type="InterPro" id="IPR014756">
    <property type="entry name" value="Ig_E-set"/>
</dbReference>
<comment type="caution">
    <text evidence="4">The sequence shown here is derived from an EMBL/GenBank/DDBJ whole genome shotgun (WGS) entry which is preliminary data.</text>
</comment>
<dbReference type="Gene3D" id="2.60.40.10">
    <property type="entry name" value="Immunoglobulins"/>
    <property type="match status" value="3"/>
</dbReference>
<dbReference type="InterPro" id="IPR013783">
    <property type="entry name" value="Ig-like_fold"/>
</dbReference>
<feature type="domain" description="IPT/TIG" evidence="2">
    <location>
        <begin position="531"/>
        <end position="609"/>
    </location>
</feature>
<dbReference type="Proteomes" id="UP000695562">
    <property type="component" value="Unassembled WGS sequence"/>
</dbReference>
<keyword evidence="1" id="KW-1133">Transmembrane helix</keyword>
<evidence type="ECO:0000313" key="5">
    <source>
        <dbReference type="Proteomes" id="UP000695562"/>
    </source>
</evidence>
<feature type="domain" description="IPT/TIG" evidence="2">
    <location>
        <begin position="794"/>
        <end position="870"/>
    </location>
</feature>
<dbReference type="PANTHER" id="PTHR31378">
    <property type="entry name" value="EGF-LIKE DOMAIN-CONTAINING PROTEIN-RELATED-RELATED"/>
    <property type="match status" value="1"/>
</dbReference>
<dbReference type="SUPFAM" id="SSF81296">
    <property type="entry name" value="E set domains"/>
    <property type="match status" value="6"/>
</dbReference>
<feature type="domain" description="IPT/TIG" evidence="2">
    <location>
        <begin position="707"/>
        <end position="781"/>
    </location>
</feature>
<keyword evidence="1" id="KW-0812">Transmembrane</keyword>
<dbReference type="Pfam" id="PF22933">
    <property type="entry name" value="ComC_SSD"/>
    <property type="match status" value="1"/>
</dbReference>
<evidence type="ECO:0000259" key="2">
    <source>
        <dbReference type="Pfam" id="PF01833"/>
    </source>
</evidence>
<dbReference type="OrthoDB" id="410592at2759"/>
<organism evidence="4 5">
    <name type="scientific">Polysphondylium violaceum</name>
    <dbReference type="NCBI Taxonomy" id="133409"/>
    <lineage>
        <taxon>Eukaryota</taxon>
        <taxon>Amoebozoa</taxon>
        <taxon>Evosea</taxon>
        <taxon>Eumycetozoa</taxon>
        <taxon>Dictyostelia</taxon>
        <taxon>Dictyosteliales</taxon>
        <taxon>Dictyosteliaceae</taxon>
        <taxon>Polysphondylium</taxon>
    </lineage>
</organism>
<evidence type="ECO:0000256" key="1">
    <source>
        <dbReference type="SAM" id="Phobius"/>
    </source>
</evidence>
<dbReference type="Pfam" id="PF01833">
    <property type="entry name" value="TIG"/>
    <property type="match status" value="5"/>
</dbReference>
<feature type="domain" description="IPT/TIG" evidence="2">
    <location>
        <begin position="8"/>
        <end position="84"/>
    </location>
</feature>
<dbReference type="InterPro" id="IPR002909">
    <property type="entry name" value="IPT_dom"/>
</dbReference>
<protein>
    <recommendedName>
        <fullName evidence="6">EGF-like domain-containing protein</fullName>
    </recommendedName>
</protein>
<evidence type="ECO:0000313" key="4">
    <source>
        <dbReference type="EMBL" id="KAF2077901.1"/>
    </source>
</evidence>
<dbReference type="PANTHER" id="PTHR31378:SF5">
    <property type="entry name" value="EGF-LIKE DOMAIN-CONTAINING PROTEIN"/>
    <property type="match status" value="1"/>
</dbReference>
<reference evidence="4" key="1">
    <citation type="submission" date="2020-01" db="EMBL/GenBank/DDBJ databases">
        <title>Development of genomics and gene disruption for Polysphondylium violaceum indicates a role for the polyketide synthase stlB in stalk morphogenesis.</title>
        <authorList>
            <person name="Narita B."/>
            <person name="Kawabe Y."/>
            <person name="Kin K."/>
            <person name="Saito T."/>
            <person name="Gibbs R."/>
            <person name="Kuspa A."/>
            <person name="Muzny D."/>
            <person name="Queller D."/>
            <person name="Richards S."/>
            <person name="Strassman J."/>
            <person name="Sucgang R."/>
            <person name="Worley K."/>
            <person name="Schaap P."/>
        </authorList>
    </citation>
    <scope>NUCLEOTIDE SEQUENCE</scope>
    <source>
        <strain evidence="4">QSvi11</strain>
    </source>
</reference>
<accession>A0A8J4Q164</accession>
<feature type="domain" description="ComC supersandwich" evidence="3">
    <location>
        <begin position="940"/>
        <end position="1152"/>
    </location>
</feature>
<dbReference type="CDD" id="cd00603">
    <property type="entry name" value="IPT_PCSR"/>
    <property type="match status" value="1"/>
</dbReference>
<keyword evidence="5" id="KW-1185">Reference proteome</keyword>
<dbReference type="EMBL" id="AJWJ01000016">
    <property type="protein sequence ID" value="KAF2077901.1"/>
    <property type="molecule type" value="Genomic_DNA"/>
</dbReference>
<name>A0A8J4Q164_9MYCE</name>
<proteinExistence type="predicted"/>
<sequence length="1216" mass="131058">MLCVGGAPIISRIYPTWGLIGNDINIEGTGFSATVALNSVSASGYPCVIQSATTELIVCHLEDESIPRANALDISVSTSSVVSNSKPFGLIEIGGYGQNNKFYNWTGGVYSSIPDKSKIAVRSVDLSVNIPVTYEDHQNMYFILNVEMAKQSEFQLIDSSTNSVVSLYKPLLGFYVIVDDVKFYENSMVITGFAYTSTTTVTTSQIMGQNDPCTITSFSDTSITCTPVSTYFINTMTYPFTIIKSGILKVFTRIPTFIQGYENLGVDICNLNVSSTNLGQTIRIIGLNPTPIVPTTTTISTTDTIVSFTYPLNAQCGYAFVSTDDSTSFQRLTNSMIICPTPTVQTVIAKPDSSNNNIILFNGIFLNEQLYGNTITTTISYTIQFGGGAIMSCSNPSHLWIPANSTYTASCQVSATPTTSFMLIAATLDGQSSSILVGYQPTITGVSKTDYKVPGVITITGSAFSSLDLTVLIGGSQCVNPVVQGDGLQMTCTFGSDVTVVDFSKPLEVFVSIGSTYNDKKSLFYYNRPTPTISSSTRTYFGVPGTVTITGTYLYSTNLVVTIGGSPCTSPLSAPDGNSIACQFDSSVILTIPLEVSVTIDSTYTAKNSVFYYELTTPTLVGSTSTVYGTSGLVTITGTSFYNFGLVVTIGGATCSTPIASEDNKEITCQFAGVTVTDIKNPLEVSVTIATNYNAKKSVFYYTLATPTITSSTKSLFGTPAIITITGNSFFNFDLVVLVGGSICNNAIASQDNKQITCTFKSDVAAGVNTPLEVHVSMNTNIEAKANVFYYAKPTQVSISSSTSTKYGVPGIVTIFGNNFINNQLLVKIGGSECTNALATQDSKQLTCRFKSDVVAAENTVLDVFVSVQSLFNATEPVFLYIKSDQNCPIGSNGQECSGHGTCEQQYLCKCNKDWESSDCSIPNNGGGTVIPDPNVNPNDTSSTIITPGGTMFDVGIVLIQEIDSDHNIVQSYNVTSIKWTNITKQDNQHIYTTTLPNNQSTLNVKLSINNLDENVYYNFAGDVIPILPKSIKYQVELQNYTFSSSLNTMQFIFKSGILQEGGECVYESDTNTQPTSGDSIRSILMMLNGETLIGTFSNRIVLDNRPSYNQVNKLTDTQINQYNLNSQSLYVAITTTSFKNDVVVDPNFGVLVTSTPDNQNQCNKKFAAWKIAMIVVCCVVGVALLIATVMLIKKRAVVKAFNAKLKKLDNHQANK</sequence>
<gene>
    <name evidence="4" type="ORF">CYY_000779</name>
</gene>
<feature type="transmembrane region" description="Helical" evidence="1">
    <location>
        <begin position="1168"/>
        <end position="1193"/>
    </location>
</feature>
<keyword evidence="1" id="KW-0472">Membrane</keyword>
<dbReference type="AlphaFoldDB" id="A0A8J4Q164"/>
<feature type="domain" description="IPT/TIG" evidence="2">
    <location>
        <begin position="441"/>
        <end position="515"/>
    </location>
</feature>
<evidence type="ECO:0008006" key="6">
    <source>
        <dbReference type="Google" id="ProtNLM"/>
    </source>
</evidence>